<sequence>MEAIFYVSLVFLACTHPPVTSGTPIDSTTETSLQQHVDQLVNELTSTNEREILAFLEKLDALNPGSDGQVEAVNDPLRNDTVSASDKDILDFINKLDSMNGETTGSSIQPTSKQPPNDPSSESTDQDILGFLEKLDKLNSETGNDTNIDPIHNVTSTGSDEQDILNFIKKLDETNSELSQAPVESNTADQFDGSPTTRSSQSGPTDDGATVLPRVDHSKVVETSSSGNLDTAATDAATSSTAFGPEDEFSNDQVVSSPPPFTPAKVAVVSTSYYTPVLIAICVLAVLIVLVTAALMWKCSNRRRKDMSLNKDFNRWDPQLLRPTKADMDAFMFGSPLPSVSEMIKQSATGVSMRDGGSVTGREYDAHLQI</sequence>
<dbReference type="AlphaFoldDB" id="A0AAV2H379"/>
<evidence type="ECO:0000256" key="1">
    <source>
        <dbReference type="SAM" id="MobiDB-lite"/>
    </source>
</evidence>
<feature type="compositionally biased region" description="Polar residues" evidence="1">
    <location>
        <begin position="100"/>
        <end position="123"/>
    </location>
</feature>
<accession>A0AAV2H379</accession>
<keyword evidence="2" id="KW-0812">Transmembrane</keyword>
<feature type="region of interest" description="Disordered" evidence="1">
    <location>
        <begin position="100"/>
        <end position="125"/>
    </location>
</feature>
<keyword evidence="2" id="KW-1133">Transmembrane helix</keyword>
<evidence type="ECO:0000313" key="5">
    <source>
        <dbReference type="Proteomes" id="UP001497497"/>
    </source>
</evidence>
<feature type="chain" id="PRO_5043561905" evidence="3">
    <location>
        <begin position="23"/>
        <end position="370"/>
    </location>
</feature>
<reference evidence="4 5" key="1">
    <citation type="submission" date="2024-04" db="EMBL/GenBank/DDBJ databases">
        <authorList>
            <consortium name="Genoscope - CEA"/>
            <person name="William W."/>
        </authorList>
    </citation>
    <scope>NUCLEOTIDE SEQUENCE [LARGE SCALE GENOMIC DNA]</scope>
</reference>
<keyword evidence="3" id="KW-0732">Signal</keyword>
<feature type="signal peptide" evidence="3">
    <location>
        <begin position="1"/>
        <end position="22"/>
    </location>
</feature>
<feature type="region of interest" description="Disordered" evidence="1">
    <location>
        <begin position="237"/>
        <end position="257"/>
    </location>
</feature>
<organism evidence="4 5">
    <name type="scientific">Lymnaea stagnalis</name>
    <name type="common">Great pond snail</name>
    <name type="synonym">Helix stagnalis</name>
    <dbReference type="NCBI Taxonomy" id="6523"/>
    <lineage>
        <taxon>Eukaryota</taxon>
        <taxon>Metazoa</taxon>
        <taxon>Spiralia</taxon>
        <taxon>Lophotrochozoa</taxon>
        <taxon>Mollusca</taxon>
        <taxon>Gastropoda</taxon>
        <taxon>Heterobranchia</taxon>
        <taxon>Euthyneura</taxon>
        <taxon>Panpulmonata</taxon>
        <taxon>Hygrophila</taxon>
        <taxon>Lymnaeoidea</taxon>
        <taxon>Lymnaeidae</taxon>
        <taxon>Lymnaea</taxon>
    </lineage>
</organism>
<protein>
    <submittedName>
        <fullName evidence="4">Uncharacterized protein</fullName>
    </submittedName>
</protein>
<name>A0AAV2H379_LYMST</name>
<feature type="compositionally biased region" description="Polar residues" evidence="1">
    <location>
        <begin position="176"/>
        <end position="204"/>
    </location>
</feature>
<gene>
    <name evidence="4" type="ORF">GSLYS_00001803001</name>
</gene>
<dbReference type="Proteomes" id="UP001497497">
    <property type="component" value="Unassembled WGS sequence"/>
</dbReference>
<keyword evidence="5" id="KW-1185">Reference proteome</keyword>
<dbReference type="EMBL" id="CAXITT010000020">
    <property type="protein sequence ID" value="CAL1527633.1"/>
    <property type="molecule type" value="Genomic_DNA"/>
</dbReference>
<feature type="transmembrane region" description="Helical" evidence="2">
    <location>
        <begin position="273"/>
        <end position="297"/>
    </location>
</feature>
<keyword evidence="2" id="KW-0472">Membrane</keyword>
<feature type="region of interest" description="Disordered" evidence="1">
    <location>
        <begin position="176"/>
        <end position="214"/>
    </location>
</feature>
<evidence type="ECO:0000256" key="2">
    <source>
        <dbReference type="SAM" id="Phobius"/>
    </source>
</evidence>
<evidence type="ECO:0000256" key="3">
    <source>
        <dbReference type="SAM" id="SignalP"/>
    </source>
</evidence>
<evidence type="ECO:0000313" key="4">
    <source>
        <dbReference type="EMBL" id="CAL1527633.1"/>
    </source>
</evidence>
<proteinExistence type="predicted"/>
<comment type="caution">
    <text evidence="4">The sequence shown here is derived from an EMBL/GenBank/DDBJ whole genome shotgun (WGS) entry which is preliminary data.</text>
</comment>